<dbReference type="EMBL" id="JABVEC010000024">
    <property type="protein sequence ID" value="MBC6469121.1"/>
    <property type="molecule type" value="Genomic_DNA"/>
</dbReference>
<evidence type="ECO:0000256" key="2">
    <source>
        <dbReference type="ARBA" id="ARBA00022692"/>
    </source>
</evidence>
<sequence>MSAHETPPPSPENPSTADAGPWWSQGDQQLTASDVKTHATLAHIGTVLVALVFFPLMWVPALALFLVYRSRDQAGLLRRHLAQALSFSTVLAIYALTIRAALAALEIDHVAFDLLPVVVALGAAYPALRAVQAARRLQPFTYPKPLAWIPVD</sequence>
<evidence type="ECO:0000256" key="4">
    <source>
        <dbReference type="ARBA" id="ARBA00023136"/>
    </source>
</evidence>
<evidence type="ECO:0000256" key="6">
    <source>
        <dbReference type="SAM" id="Phobius"/>
    </source>
</evidence>
<comment type="caution">
    <text evidence="7">The sequence shown here is derived from an EMBL/GenBank/DDBJ whole genome shotgun (WGS) entry which is preliminary data.</text>
</comment>
<feature type="transmembrane region" description="Helical" evidence="6">
    <location>
        <begin position="80"/>
        <end position="104"/>
    </location>
</feature>
<evidence type="ECO:0000256" key="5">
    <source>
        <dbReference type="SAM" id="MobiDB-lite"/>
    </source>
</evidence>
<keyword evidence="8" id="KW-1185">Reference proteome</keyword>
<protein>
    <submittedName>
        <fullName evidence="7">DUF4870 domain-containing protein</fullName>
    </submittedName>
</protein>
<feature type="transmembrane region" description="Helical" evidence="6">
    <location>
        <begin position="41"/>
        <end position="68"/>
    </location>
</feature>
<feature type="transmembrane region" description="Helical" evidence="6">
    <location>
        <begin position="110"/>
        <end position="128"/>
    </location>
</feature>
<keyword evidence="4 6" id="KW-0472">Membrane</keyword>
<keyword evidence="3 6" id="KW-1133">Transmembrane helix</keyword>
<organism evidence="7 8">
    <name type="scientific">Actinomadura alba</name>
    <dbReference type="NCBI Taxonomy" id="406431"/>
    <lineage>
        <taxon>Bacteria</taxon>
        <taxon>Bacillati</taxon>
        <taxon>Actinomycetota</taxon>
        <taxon>Actinomycetes</taxon>
        <taxon>Streptosporangiales</taxon>
        <taxon>Thermomonosporaceae</taxon>
        <taxon>Actinomadura</taxon>
    </lineage>
</organism>
<evidence type="ECO:0000256" key="3">
    <source>
        <dbReference type="ARBA" id="ARBA00022989"/>
    </source>
</evidence>
<proteinExistence type="predicted"/>
<feature type="region of interest" description="Disordered" evidence="5">
    <location>
        <begin position="1"/>
        <end position="23"/>
    </location>
</feature>
<dbReference type="Pfam" id="PF09685">
    <property type="entry name" value="MamF_MmsF"/>
    <property type="match status" value="1"/>
</dbReference>
<name>A0ABR7LWJ4_9ACTN</name>
<reference evidence="7 8" key="1">
    <citation type="submission" date="2020-06" db="EMBL/GenBank/DDBJ databases">
        <title>Actinomadura xiongansis sp. nov., isolated from soil of Baiyangdian.</title>
        <authorList>
            <person name="Zhang X."/>
        </authorList>
    </citation>
    <scope>NUCLEOTIDE SEQUENCE [LARGE SCALE GENOMIC DNA]</scope>
    <source>
        <strain evidence="7 8">HBUM206468</strain>
    </source>
</reference>
<evidence type="ECO:0000313" key="8">
    <source>
        <dbReference type="Proteomes" id="UP000805614"/>
    </source>
</evidence>
<feature type="compositionally biased region" description="Pro residues" evidence="5">
    <location>
        <begin position="1"/>
        <end position="12"/>
    </location>
</feature>
<gene>
    <name evidence="7" type="ORF">HKK74_27030</name>
</gene>
<keyword evidence="2 6" id="KW-0812">Transmembrane</keyword>
<dbReference type="RefSeq" id="WP_187246173.1">
    <property type="nucleotide sequence ID" value="NZ_BAAAOK010000015.1"/>
</dbReference>
<accession>A0ABR7LWJ4</accession>
<dbReference type="InterPro" id="IPR019109">
    <property type="entry name" value="MamF_MmsF"/>
</dbReference>
<dbReference type="Proteomes" id="UP000805614">
    <property type="component" value="Unassembled WGS sequence"/>
</dbReference>
<comment type="subcellular location">
    <subcellularLocation>
        <location evidence="1">Membrane</location>
        <topology evidence="1">Multi-pass membrane protein</topology>
    </subcellularLocation>
</comment>
<evidence type="ECO:0000313" key="7">
    <source>
        <dbReference type="EMBL" id="MBC6469121.1"/>
    </source>
</evidence>
<evidence type="ECO:0000256" key="1">
    <source>
        <dbReference type="ARBA" id="ARBA00004141"/>
    </source>
</evidence>